<evidence type="ECO:0000256" key="1">
    <source>
        <dbReference type="ARBA" id="ARBA00001974"/>
    </source>
</evidence>
<dbReference type="InterPro" id="IPR028202">
    <property type="entry name" value="Reductase_C"/>
</dbReference>
<protein>
    <submittedName>
        <fullName evidence="7">Ferredoxin reductase</fullName>
    </submittedName>
</protein>
<dbReference type="Gene3D" id="3.50.50.60">
    <property type="entry name" value="FAD/NAD(P)-binding domain"/>
    <property type="match status" value="2"/>
</dbReference>
<sequence>MNESGMVVVGAGEAGVRAALELRSLGWDGEITLIGNEGLLPYERPKLSKELLIAVEEPSPAAVVSEAQLAEERIDWVSGDAVRRIDREGHRVELASGREIPYMRLLLATGAKPRKLEIAGDGAGDLIYLRRYEDAVRLRESLRNGSRVVVIGGGFIGLEVAASAIQRGCAVTLLEAGRRLLARGVPEAIAKVVEQEHRKQGVRIVTGASLERIDKGAGEFKLRLADGTVIPCDIVIAGIGAVPETALAEKSGLDIDNGIRVNEKLQTSDPNIFAAGDCCSFPHVLFGNHRIRLEAWRNAVDQGMHAAGNMLGSEKPYGVVPWFWSDQYDLTLQVAGLTDRAVTIVERNMGEEGQIYFHLNEEGTVVAVSGIGSGGSLAKHIRIGEMLVEKQAKPAAEALADHTVRLKQLMR</sequence>
<dbReference type="AlphaFoldDB" id="A0A2R5EZ10"/>
<organism evidence="7 8">
    <name type="scientific">Paenibacillus agaridevorans</name>
    <dbReference type="NCBI Taxonomy" id="171404"/>
    <lineage>
        <taxon>Bacteria</taxon>
        <taxon>Bacillati</taxon>
        <taxon>Bacillota</taxon>
        <taxon>Bacilli</taxon>
        <taxon>Bacillales</taxon>
        <taxon>Paenibacillaceae</taxon>
        <taxon>Paenibacillus</taxon>
    </lineage>
</organism>
<dbReference type="PANTHER" id="PTHR43557">
    <property type="entry name" value="APOPTOSIS-INDUCING FACTOR 1"/>
    <property type="match status" value="1"/>
</dbReference>
<dbReference type="InterPro" id="IPR050446">
    <property type="entry name" value="FAD-oxidoreductase/Apoptosis"/>
</dbReference>
<evidence type="ECO:0000313" key="7">
    <source>
        <dbReference type="EMBL" id="GBG08584.1"/>
    </source>
</evidence>
<evidence type="ECO:0000313" key="8">
    <source>
        <dbReference type="Proteomes" id="UP000245202"/>
    </source>
</evidence>
<evidence type="ECO:0000256" key="4">
    <source>
        <dbReference type="ARBA" id="ARBA00023002"/>
    </source>
</evidence>
<keyword evidence="3" id="KW-0274">FAD</keyword>
<dbReference type="Pfam" id="PF14759">
    <property type="entry name" value="Reductase_C"/>
    <property type="match status" value="1"/>
</dbReference>
<evidence type="ECO:0000256" key="3">
    <source>
        <dbReference type="ARBA" id="ARBA00022827"/>
    </source>
</evidence>
<proteinExistence type="predicted"/>
<dbReference type="InterPro" id="IPR023753">
    <property type="entry name" value="FAD/NAD-binding_dom"/>
</dbReference>
<accession>A0A2R5EZ10</accession>
<dbReference type="RefSeq" id="WP_108993517.1">
    <property type="nucleotide sequence ID" value="NZ_BDQX01000171.1"/>
</dbReference>
<dbReference type="PRINTS" id="PR00368">
    <property type="entry name" value="FADPNR"/>
</dbReference>
<dbReference type="InterPro" id="IPR036188">
    <property type="entry name" value="FAD/NAD-bd_sf"/>
</dbReference>
<feature type="domain" description="FAD/NAD(P)-binding" evidence="5">
    <location>
        <begin position="6"/>
        <end position="303"/>
    </location>
</feature>
<evidence type="ECO:0000256" key="2">
    <source>
        <dbReference type="ARBA" id="ARBA00022630"/>
    </source>
</evidence>
<dbReference type="PANTHER" id="PTHR43557:SF2">
    <property type="entry name" value="RIESKE DOMAIN-CONTAINING PROTEIN-RELATED"/>
    <property type="match status" value="1"/>
</dbReference>
<dbReference type="PRINTS" id="PR00411">
    <property type="entry name" value="PNDRDTASEI"/>
</dbReference>
<keyword evidence="8" id="KW-1185">Reference proteome</keyword>
<comment type="caution">
    <text evidence="7">The sequence shown here is derived from an EMBL/GenBank/DDBJ whole genome shotgun (WGS) entry which is preliminary data.</text>
</comment>
<evidence type="ECO:0000259" key="5">
    <source>
        <dbReference type="Pfam" id="PF07992"/>
    </source>
</evidence>
<gene>
    <name evidence="7" type="ORF">PAT3040_03172</name>
</gene>
<keyword evidence="4" id="KW-0560">Oxidoreductase</keyword>
<dbReference type="GO" id="GO:0005737">
    <property type="term" value="C:cytoplasm"/>
    <property type="evidence" value="ECO:0007669"/>
    <property type="project" value="TreeGrafter"/>
</dbReference>
<feature type="domain" description="Reductase C-terminal" evidence="6">
    <location>
        <begin position="322"/>
        <end position="410"/>
    </location>
</feature>
<dbReference type="EMBL" id="BDQX01000171">
    <property type="protein sequence ID" value="GBG08584.1"/>
    <property type="molecule type" value="Genomic_DNA"/>
</dbReference>
<dbReference type="Pfam" id="PF07992">
    <property type="entry name" value="Pyr_redox_2"/>
    <property type="match status" value="1"/>
</dbReference>
<dbReference type="SUPFAM" id="SSF51905">
    <property type="entry name" value="FAD/NAD(P)-binding domain"/>
    <property type="match status" value="1"/>
</dbReference>
<comment type="cofactor">
    <cofactor evidence="1">
        <name>FAD</name>
        <dbReference type="ChEBI" id="CHEBI:57692"/>
    </cofactor>
</comment>
<evidence type="ECO:0000259" key="6">
    <source>
        <dbReference type="Pfam" id="PF14759"/>
    </source>
</evidence>
<dbReference type="InterPro" id="IPR016156">
    <property type="entry name" value="FAD/NAD-linked_Rdtase_dimer_sf"/>
</dbReference>
<dbReference type="SUPFAM" id="SSF55424">
    <property type="entry name" value="FAD/NAD-linked reductases, dimerisation (C-terminal) domain"/>
    <property type="match status" value="1"/>
</dbReference>
<dbReference type="Gene3D" id="3.30.390.30">
    <property type="match status" value="1"/>
</dbReference>
<dbReference type="GO" id="GO:0016651">
    <property type="term" value="F:oxidoreductase activity, acting on NAD(P)H"/>
    <property type="evidence" value="ECO:0007669"/>
    <property type="project" value="TreeGrafter"/>
</dbReference>
<reference evidence="7 8" key="1">
    <citation type="submission" date="2017-08" db="EMBL/GenBank/DDBJ databases">
        <title>Substantial Increase in Enzyme Production by Combined Drug-Resistance Mutations in Paenibacillus agaridevorans.</title>
        <authorList>
            <person name="Tanaka Y."/>
            <person name="Funane K."/>
            <person name="Hosaka T."/>
            <person name="Shiwa Y."/>
            <person name="Fujita N."/>
            <person name="Miyazaki T."/>
            <person name="Yoshikawa H."/>
            <person name="Murakami K."/>
            <person name="Kasahara K."/>
            <person name="Inaoka T."/>
            <person name="Hiraga Y."/>
            <person name="Ochi K."/>
        </authorList>
    </citation>
    <scope>NUCLEOTIDE SEQUENCE [LARGE SCALE GENOMIC DNA]</scope>
    <source>
        <strain evidence="7 8">T-3040</strain>
    </source>
</reference>
<name>A0A2R5EZ10_9BACL</name>
<dbReference type="Proteomes" id="UP000245202">
    <property type="component" value="Unassembled WGS sequence"/>
</dbReference>
<keyword evidence="2" id="KW-0285">Flavoprotein</keyword>